<organism evidence="1 2">
    <name type="scientific">Meloidogyne enterolobii</name>
    <name type="common">Root-knot nematode worm</name>
    <name type="synonym">Meloidogyne mayaguensis</name>
    <dbReference type="NCBI Taxonomy" id="390850"/>
    <lineage>
        <taxon>Eukaryota</taxon>
        <taxon>Metazoa</taxon>
        <taxon>Ecdysozoa</taxon>
        <taxon>Nematoda</taxon>
        <taxon>Chromadorea</taxon>
        <taxon>Rhabditida</taxon>
        <taxon>Tylenchina</taxon>
        <taxon>Tylenchomorpha</taxon>
        <taxon>Tylenchoidea</taxon>
        <taxon>Meloidogynidae</taxon>
        <taxon>Meloidogyninae</taxon>
        <taxon>Meloidogyne</taxon>
    </lineage>
</organism>
<evidence type="ECO:0000313" key="1">
    <source>
        <dbReference type="EMBL" id="CAK5118841.1"/>
    </source>
</evidence>
<evidence type="ECO:0000313" key="2">
    <source>
        <dbReference type="Proteomes" id="UP001497535"/>
    </source>
</evidence>
<dbReference type="Proteomes" id="UP001497535">
    <property type="component" value="Unassembled WGS sequence"/>
</dbReference>
<reference evidence="1" key="1">
    <citation type="submission" date="2023-11" db="EMBL/GenBank/DDBJ databases">
        <authorList>
            <person name="Poullet M."/>
        </authorList>
    </citation>
    <scope>NUCLEOTIDE SEQUENCE</scope>
    <source>
        <strain evidence="1">E1834</strain>
    </source>
</reference>
<name>A0ACB1B201_MELEN</name>
<dbReference type="EMBL" id="CAVMJV010000167">
    <property type="protein sequence ID" value="CAK5118841.1"/>
    <property type="molecule type" value="Genomic_DNA"/>
</dbReference>
<sequence>MALIILQPSQLSAIAALVISLSLAQLYCQKKSFPLNLNEYVYLNWALLIDGYFVKKGWECEKRMGV</sequence>
<keyword evidence="2" id="KW-1185">Reference proteome</keyword>
<accession>A0ACB1B201</accession>
<gene>
    <name evidence="1" type="ORF">MENTE1834_LOCUS46366</name>
</gene>
<proteinExistence type="predicted"/>
<comment type="caution">
    <text evidence="1">The sequence shown here is derived from an EMBL/GenBank/DDBJ whole genome shotgun (WGS) entry which is preliminary data.</text>
</comment>
<protein>
    <submittedName>
        <fullName evidence="1">Uncharacterized protein</fullName>
    </submittedName>
</protein>